<evidence type="ECO:0008006" key="3">
    <source>
        <dbReference type="Google" id="ProtNLM"/>
    </source>
</evidence>
<keyword evidence="2" id="KW-1185">Reference proteome</keyword>
<reference evidence="1 2" key="1">
    <citation type="submission" date="2023-10" db="EMBL/GenBank/DDBJ databases">
        <title>Genome-Wide Identification Analysis in wild type Solanum Pinnatisectum Reveals Some Genes Defensing Phytophthora Infestans.</title>
        <authorList>
            <person name="Sun C."/>
        </authorList>
    </citation>
    <scope>NUCLEOTIDE SEQUENCE [LARGE SCALE GENOMIC DNA]</scope>
    <source>
        <strain evidence="1">LQN</strain>
        <tissue evidence="1">Leaf</tissue>
    </source>
</reference>
<dbReference type="EMBL" id="JAWPEI010000004">
    <property type="protein sequence ID" value="KAK4728952.1"/>
    <property type="molecule type" value="Genomic_DNA"/>
</dbReference>
<gene>
    <name evidence="1" type="ORF">R3W88_021940</name>
</gene>
<comment type="caution">
    <text evidence="1">The sequence shown here is derived from an EMBL/GenBank/DDBJ whole genome shotgun (WGS) entry which is preliminary data.</text>
</comment>
<dbReference type="PANTHER" id="PTHR33437">
    <property type="entry name" value="OS06G0361200 PROTEIN"/>
    <property type="match status" value="1"/>
</dbReference>
<accession>A0AAV9LX66</accession>
<dbReference type="Proteomes" id="UP001311915">
    <property type="component" value="Unassembled WGS sequence"/>
</dbReference>
<evidence type="ECO:0000313" key="1">
    <source>
        <dbReference type="EMBL" id="KAK4728952.1"/>
    </source>
</evidence>
<dbReference type="AlphaFoldDB" id="A0AAV9LX66"/>
<organism evidence="1 2">
    <name type="scientific">Solanum pinnatisectum</name>
    <name type="common">tansyleaf nightshade</name>
    <dbReference type="NCBI Taxonomy" id="50273"/>
    <lineage>
        <taxon>Eukaryota</taxon>
        <taxon>Viridiplantae</taxon>
        <taxon>Streptophyta</taxon>
        <taxon>Embryophyta</taxon>
        <taxon>Tracheophyta</taxon>
        <taxon>Spermatophyta</taxon>
        <taxon>Magnoliopsida</taxon>
        <taxon>eudicotyledons</taxon>
        <taxon>Gunneridae</taxon>
        <taxon>Pentapetalae</taxon>
        <taxon>asterids</taxon>
        <taxon>lamiids</taxon>
        <taxon>Solanales</taxon>
        <taxon>Solanaceae</taxon>
        <taxon>Solanoideae</taxon>
        <taxon>Solaneae</taxon>
        <taxon>Solanum</taxon>
    </lineage>
</organism>
<sequence>MAITTTSMKVSTRQNLIEIEAHQQTREVKNQSTLKELQVKEYPFLDSDVPAILDELLTKKVIALPESKRPKESNKVDDPMYCKFHRIIGHHTTKCFILKEKIMTLVREGKIIIDNGEIAETNHASVKLDYDSISEVLRHVASPKIEEDVIILQFGSFEPVEVSALKKTTNTSKVDDFSNKKNDDTWILVARKRQKHQGTSKLRLSKVDTKSSTKQLQQCESIKSNTKIEVH</sequence>
<proteinExistence type="predicted"/>
<protein>
    <recommendedName>
        <fullName evidence="3">Ty3-gypsy retrotransposon protein</fullName>
    </recommendedName>
</protein>
<evidence type="ECO:0000313" key="2">
    <source>
        <dbReference type="Proteomes" id="UP001311915"/>
    </source>
</evidence>
<name>A0AAV9LX66_9SOLN</name>
<dbReference type="PANTHER" id="PTHR33437:SF2">
    <property type="entry name" value="OS06G0361200 PROTEIN"/>
    <property type="match status" value="1"/>
</dbReference>